<evidence type="ECO:0000313" key="16">
    <source>
        <dbReference type="Proteomes" id="UP000012073"/>
    </source>
</evidence>
<keyword evidence="5 13" id="KW-1133">Transmembrane helix</keyword>
<keyword evidence="10 11" id="KW-0739">Sodium transport</keyword>
<evidence type="ECO:0000256" key="11">
    <source>
        <dbReference type="RuleBase" id="RU003722"/>
    </source>
</evidence>
<feature type="transmembrane region" description="Helical" evidence="13">
    <location>
        <begin position="235"/>
        <end position="251"/>
    </location>
</feature>
<dbReference type="EMBL" id="HG001703">
    <property type="protein sequence ID" value="CDF34641.1"/>
    <property type="molecule type" value="Genomic_DNA"/>
</dbReference>
<sequence length="720" mass="78483">MTNVVLISLLARNGQSHYVTDSIAGPNPTPFERQSGSRSLFDDTAFALMPLALLPLSALPPLPPNSPPAMTETEDTVERPPTPDSAPSPPRLTSLTNFLATDHTELLTSPTHRRSLFFYSALTLLVFSLIVSLWSSHSTRRHALSCPNCNCNNFKGGAPPASEEGIEAILGVGMSIFTLQLVLCVFATYILVQNHFIFLPSCIAYVLLGILVGSIVRISGSANELGTSLPNQEQFFTFIIPPIMLEAGYSLNKRDFFAEAQGIFLLAIPGTVISAVAFGVGIYAVGFLGISYPFLFWESMTFGALLSAVDPVATIAIFSALKVNKSLHFLVFGESVLNDAVSIVLYRTFSRLIGASISRWYGPLFSFVYIFVGSAVVGVATAAATALLLKHTTLYRSPSLEFSFYLLMAYLPYPLCDGIGMSGILGILTSSVILAHYAHYNLSTVTQISSQQVFRSLAFLAETFVFVYLGTALTTFRHSWHIGTIVWGIVFTLVSRAVNIYPLTSLLNKWRSVKISQKTKLIMWFSGCLRGAIAWALSLSLPSHDGSDDVRRVVVSSTLAIVLFTVIVLGGGMLPLLRLLRIEDEQAVSDDLPDDGDEIQPEDDSQSPVRATIFAQRLKRLDDTWLKPLLLASATRSMMGTNRTLQTLAISDKDRLTPHQLGSLLDSSAATDLPFPDADLDREASTRQMDDGENSEEMAVVTKGHLMPTVGPQDQDQDRS</sequence>
<dbReference type="OMA" id="HIRSELH"/>
<dbReference type="Gene3D" id="6.10.140.1330">
    <property type="match status" value="1"/>
</dbReference>
<feature type="transmembrane region" description="Helical" evidence="13">
    <location>
        <begin position="116"/>
        <end position="135"/>
    </location>
</feature>
<keyword evidence="6" id="KW-0333">Golgi apparatus</keyword>
<evidence type="ECO:0000256" key="3">
    <source>
        <dbReference type="ARBA" id="ARBA00022449"/>
    </source>
</evidence>
<dbReference type="Pfam" id="PF00999">
    <property type="entry name" value="Na_H_Exchanger"/>
    <property type="match status" value="1"/>
</dbReference>
<keyword evidence="16" id="KW-1185">Reference proteome</keyword>
<keyword evidence="7" id="KW-0915">Sodium</keyword>
<dbReference type="Proteomes" id="UP000012073">
    <property type="component" value="Unassembled WGS sequence"/>
</dbReference>
<feature type="compositionally biased region" description="Basic and acidic residues" evidence="12">
    <location>
        <begin position="679"/>
        <end position="690"/>
    </location>
</feature>
<feature type="transmembrane region" description="Helical" evidence="13">
    <location>
        <begin position="263"/>
        <end position="290"/>
    </location>
</feature>
<evidence type="ECO:0000256" key="5">
    <source>
        <dbReference type="ARBA" id="ARBA00022989"/>
    </source>
</evidence>
<evidence type="ECO:0000256" key="12">
    <source>
        <dbReference type="SAM" id="MobiDB-lite"/>
    </source>
</evidence>
<dbReference type="SMR" id="R7QB46"/>
<keyword evidence="8 11" id="KW-0406">Ion transport</keyword>
<dbReference type="AlphaFoldDB" id="R7QB46"/>
<feature type="transmembrane region" description="Helical" evidence="13">
    <location>
        <begin position="553"/>
        <end position="577"/>
    </location>
</feature>
<evidence type="ECO:0000256" key="1">
    <source>
        <dbReference type="ARBA" id="ARBA00004653"/>
    </source>
</evidence>
<dbReference type="OrthoDB" id="196264at2759"/>
<protein>
    <recommendedName>
        <fullName evidence="11">Sodium/hydrogen exchanger</fullName>
    </recommendedName>
</protein>
<comment type="similarity">
    <text evidence="11">Belongs to the monovalent cation:proton antiporter 1 (CPA1) transporter (TC 2.A.36) family.</text>
</comment>
<evidence type="ECO:0000256" key="7">
    <source>
        <dbReference type="ARBA" id="ARBA00023053"/>
    </source>
</evidence>
<proteinExistence type="inferred from homology"/>
<feature type="transmembrane region" description="Helical" evidence="13">
    <location>
        <begin position="366"/>
        <end position="389"/>
    </location>
</feature>
<keyword evidence="4 11" id="KW-0812">Transmembrane</keyword>
<dbReference type="GO" id="GO:0015385">
    <property type="term" value="F:sodium:proton antiporter activity"/>
    <property type="evidence" value="ECO:0007669"/>
    <property type="project" value="InterPro"/>
</dbReference>
<keyword evidence="2 11" id="KW-0813">Transport</keyword>
<evidence type="ECO:0000313" key="15">
    <source>
        <dbReference type="EMBL" id="CDF34641.1"/>
    </source>
</evidence>
<dbReference type="GO" id="GO:0000139">
    <property type="term" value="C:Golgi membrane"/>
    <property type="evidence" value="ECO:0007669"/>
    <property type="project" value="UniProtKB-SubCell"/>
</dbReference>
<feature type="transmembrane region" description="Helical" evidence="13">
    <location>
        <begin position="482"/>
        <end position="501"/>
    </location>
</feature>
<feature type="region of interest" description="Disordered" evidence="12">
    <location>
        <begin position="663"/>
        <end position="720"/>
    </location>
</feature>
<dbReference type="Gramene" id="CDF34641">
    <property type="protein sequence ID" value="CDF34641"/>
    <property type="gene ID" value="CHC_T00003284001"/>
</dbReference>
<feature type="domain" description="Cation/H+ exchanger transmembrane" evidence="14">
    <location>
        <begin position="188"/>
        <end position="578"/>
    </location>
</feature>
<evidence type="ECO:0000256" key="10">
    <source>
        <dbReference type="ARBA" id="ARBA00023201"/>
    </source>
</evidence>
<evidence type="ECO:0000256" key="8">
    <source>
        <dbReference type="ARBA" id="ARBA00023065"/>
    </source>
</evidence>
<dbReference type="GO" id="GO:0005886">
    <property type="term" value="C:plasma membrane"/>
    <property type="evidence" value="ECO:0007669"/>
    <property type="project" value="TreeGrafter"/>
</dbReference>
<name>R7QB46_CHOCR</name>
<dbReference type="GeneID" id="17322167"/>
<dbReference type="PRINTS" id="PR01084">
    <property type="entry name" value="NAHEXCHNGR"/>
</dbReference>
<feature type="transmembrane region" description="Helical" evidence="13">
    <location>
        <begin position="521"/>
        <end position="541"/>
    </location>
</feature>
<accession>R7QB46</accession>
<evidence type="ECO:0000256" key="6">
    <source>
        <dbReference type="ARBA" id="ARBA00023034"/>
    </source>
</evidence>
<dbReference type="NCBIfam" id="TIGR00840">
    <property type="entry name" value="b_cpa1"/>
    <property type="match status" value="1"/>
</dbReference>
<feature type="transmembrane region" description="Helical" evidence="13">
    <location>
        <begin position="196"/>
        <end position="215"/>
    </location>
</feature>
<evidence type="ECO:0000256" key="4">
    <source>
        <dbReference type="ARBA" id="ARBA00022692"/>
    </source>
</evidence>
<feature type="transmembrane region" description="Helical" evidence="13">
    <location>
        <begin position="168"/>
        <end position="189"/>
    </location>
</feature>
<feature type="compositionally biased region" description="Pro residues" evidence="12">
    <location>
        <begin position="80"/>
        <end position="90"/>
    </location>
</feature>
<dbReference type="KEGG" id="ccp:CHC_T00003284001"/>
<comment type="subcellular location">
    <subcellularLocation>
        <location evidence="1">Golgi apparatus membrane</location>
        <topology evidence="1">Multi-pass membrane protein</topology>
    </subcellularLocation>
</comment>
<feature type="transmembrane region" description="Helical" evidence="13">
    <location>
        <begin position="457"/>
        <end position="476"/>
    </location>
</feature>
<dbReference type="InterPro" id="IPR006153">
    <property type="entry name" value="Cation/H_exchanger_TM"/>
</dbReference>
<keyword evidence="9 13" id="KW-0472">Membrane</keyword>
<evidence type="ECO:0000256" key="13">
    <source>
        <dbReference type="SAM" id="Phobius"/>
    </source>
</evidence>
<dbReference type="STRING" id="2769.R7QB46"/>
<dbReference type="RefSeq" id="XP_005714460.1">
    <property type="nucleotide sequence ID" value="XM_005714403.1"/>
</dbReference>
<dbReference type="InterPro" id="IPR004709">
    <property type="entry name" value="NaH_exchanger"/>
</dbReference>
<feature type="transmembrane region" description="Helical" evidence="13">
    <location>
        <begin position="419"/>
        <end position="437"/>
    </location>
</feature>
<evidence type="ECO:0000256" key="9">
    <source>
        <dbReference type="ARBA" id="ARBA00023136"/>
    </source>
</evidence>
<dbReference type="InterPro" id="IPR018422">
    <property type="entry name" value="Cation/H_exchanger_CPA1"/>
</dbReference>
<feature type="region of interest" description="Disordered" evidence="12">
    <location>
        <begin position="60"/>
        <end position="91"/>
    </location>
</feature>
<dbReference type="GO" id="GO:0098719">
    <property type="term" value="P:sodium ion import across plasma membrane"/>
    <property type="evidence" value="ECO:0007669"/>
    <property type="project" value="TreeGrafter"/>
</dbReference>
<dbReference type="PANTHER" id="PTHR10110">
    <property type="entry name" value="SODIUM/HYDROGEN EXCHANGER"/>
    <property type="match status" value="1"/>
</dbReference>
<feature type="transmembrane region" description="Helical" evidence="13">
    <location>
        <begin position="302"/>
        <end position="320"/>
    </location>
</feature>
<dbReference type="GO" id="GO:0051453">
    <property type="term" value="P:regulation of intracellular pH"/>
    <property type="evidence" value="ECO:0007669"/>
    <property type="project" value="TreeGrafter"/>
</dbReference>
<gene>
    <name evidence="15" type="ORF">CHC_T00003284001</name>
</gene>
<dbReference type="PhylomeDB" id="R7QB46"/>
<dbReference type="GO" id="GO:0015386">
    <property type="term" value="F:potassium:proton antiporter activity"/>
    <property type="evidence" value="ECO:0007669"/>
    <property type="project" value="TreeGrafter"/>
</dbReference>
<reference evidence="16" key="1">
    <citation type="journal article" date="2013" name="Proc. Natl. Acad. Sci. U.S.A.">
        <title>Genome structure and metabolic features in the red seaweed Chondrus crispus shed light on evolution of the Archaeplastida.</title>
        <authorList>
            <person name="Collen J."/>
            <person name="Porcel B."/>
            <person name="Carre W."/>
            <person name="Ball S.G."/>
            <person name="Chaparro C."/>
            <person name="Tonon T."/>
            <person name="Barbeyron T."/>
            <person name="Michel G."/>
            <person name="Noel B."/>
            <person name="Valentin K."/>
            <person name="Elias M."/>
            <person name="Artiguenave F."/>
            <person name="Arun A."/>
            <person name="Aury J.M."/>
            <person name="Barbosa-Neto J.F."/>
            <person name="Bothwell J.H."/>
            <person name="Bouget F.Y."/>
            <person name="Brillet L."/>
            <person name="Cabello-Hurtado F."/>
            <person name="Capella-Gutierrez S."/>
            <person name="Charrier B."/>
            <person name="Cladiere L."/>
            <person name="Cock J.M."/>
            <person name="Coelho S.M."/>
            <person name="Colleoni C."/>
            <person name="Czjzek M."/>
            <person name="Da Silva C."/>
            <person name="Delage L."/>
            <person name="Denoeud F."/>
            <person name="Deschamps P."/>
            <person name="Dittami S.M."/>
            <person name="Gabaldon T."/>
            <person name="Gachon C.M."/>
            <person name="Groisillier A."/>
            <person name="Herve C."/>
            <person name="Jabbari K."/>
            <person name="Katinka M."/>
            <person name="Kloareg B."/>
            <person name="Kowalczyk N."/>
            <person name="Labadie K."/>
            <person name="Leblanc C."/>
            <person name="Lopez P.J."/>
            <person name="McLachlan D.H."/>
            <person name="Meslet-Cladiere L."/>
            <person name="Moustafa A."/>
            <person name="Nehr Z."/>
            <person name="Nyvall Collen P."/>
            <person name="Panaud O."/>
            <person name="Partensky F."/>
            <person name="Poulain J."/>
            <person name="Rensing S.A."/>
            <person name="Rousvoal S."/>
            <person name="Samson G."/>
            <person name="Symeonidi A."/>
            <person name="Weissenbach J."/>
            <person name="Zambounis A."/>
            <person name="Wincker P."/>
            <person name="Boyen C."/>
        </authorList>
    </citation>
    <scope>NUCLEOTIDE SEQUENCE [LARGE SCALE GENOMIC DNA]</scope>
    <source>
        <strain evidence="16">cv. Stackhouse</strain>
    </source>
</reference>
<evidence type="ECO:0000256" key="2">
    <source>
        <dbReference type="ARBA" id="ARBA00022448"/>
    </source>
</evidence>
<organism evidence="15 16">
    <name type="scientific">Chondrus crispus</name>
    <name type="common">Carrageen Irish moss</name>
    <name type="synonym">Polymorpha crispa</name>
    <dbReference type="NCBI Taxonomy" id="2769"/>
    <lineage>
        <taxon>Eukaryota</taxon>
        <taxon>Rhodophyta</taxon>
        <taxon>Florideophyceae</taxon>
        <taxon>Rhodymeniophycidae</taxon>
        <taxon>Gigartinales</taxon>
        <taxon>Gigartinaceae</taxon>
        <taxon>Chondrus</taxon>
    </lineage>
</organism>
<evidence type="ECO:0000259" key="14">
    <source>
        <dbReference type="Pfam" id="PF00999"/>
    </source>
</evidence>
<dbReference type="PANTHER" id="PTHR10110:SF191">
    <property type="entry name" value="SODIUM_HYDROGEN EXCHANGER 8"/>
    <property type="match status" value="1"/>
</dbReference>
<keyword evidence="3 11" id="KW-0050">Antiport</keyword>